<proteinExistence type="predicted"/>
<dbReference type="Gene3D" id="1.10.3210.10">
    <property type="entry name" value="Hypothetical protein af1432"/>
    <property type="match status" value="1"/>
</dbReference>
<dbReference type="PROSITE" id="PS51833">
    <property type="entry name" value="HDOD"/>
    <property type="match status" value="1"/>
</dbReference>
<dbReference type="EMBL" id="CP157355">
    <property type="protein sequence ID" value="XBM00819.1"/>
    <property type="molecule type" value="Genomic_DNA"/>
</dbReference>
<dbReference type="SUPFAM" id="SSF109604">
    <property type="entry name" value="HD-domain/PDEase-like"/>
    <property type="match status" value="1"/>
</dbReference>
<dbReference type="RefSeq" id="WP_348945148.1">
    <property type="nucleotide sequence ID" value="NZ_CP157355.1"/>
</dbReference>
<dbReference type="KEGG" id="cmav:ABHF33_00605"/>
<dbReference type="AlphaFoldDB" id="A0AAU7FAC7"/>
<reference evidence="2" key="1">
    <citation type="submission" date="2024-05" db="EMBL/GenBank/DDBJ databases">
        <authorList>
            <person name="Yang L."/>
            <person name="Pan L."/>
        </authorList>
    </citation>
    <scope>NUCLEOTIDE SEQUENCE</scope>
    <source>
        <strain evidence="2">FCG-7</strain>
    </source>
</reference>
<feature type="domain" description="HDOD" evidence="1">
    <location>
        <begin position="16"/>
        <end position="207"/>
    </location>
</feature>
<organism evidence="2">
    <name type="scientific">Chitinibacter mangrovi</name>
    <dbReference type="NCBI Taxonomy" id="3153927"/>
    <lineage>
        <taxon>Bacteria</taxon>
        <taxon>Pseudomonadati</taxon>
        <taxon>Pseudomonadota</taxon>
        <taxon>Betaproteobacteria</taxon>
        <taxon>Neisseriales</taxon>
        <taxon>Chitinibacteraceae</taxon>
        <taxon>Chitinibacter</taxon>
    </lineage>
</organism>
<dbReference type="SUPFAM" id="SSF55781">
    <property type="entry name" value="GAF domain-like"/>
    <property type="match status" value="1"/>
</dbReference>
<evidence type="ECO:0000313" key="2">
    <source>
        <dbReference type="EMBL" id="XBM00819.1"/>
    </source>
</evidence>
<dbReference type="Pfam" id="PF08668">
    <property type="entry name" value="HDOD"/>
    <property type="match status" value="1"/>
</dbReference>
<gene>
    <name evidence="2" type="ORF">ABHF33_00605</name>
</gene>
<dbReference type="Gene3D" id="3.30.450.40">
    <property type="match status" value="1"/>
</dbReference>
<dbReference type="InterPro" id="IPR013976">
    <property type="entry name" value="HDOD"/>
</dbReference>
<dbReference type="InterPro" id="IPR029016">
    <property type="entry name" value="GAF-like_dom_sf"/>
</dbReference>
<protein>
    <submittedName>
        <fullName evidence="2">HDOD domain-containing protein</fullName>
    </submittedName>
</protein>
<accession>A0AAU7FAC7</accession>
<name>A0AAU7FAC7_9NEIS</name>
<evidence type="ECO:0000259" key="1">
    <source>
        <dbReference type="PROSITE" id="PS51833"/>
    </source>
</evidence>
<sequence>MADVATGYQAWLNKPLPILQASRNQIIHMVRRADKIKPAEIAEVVLQDPLLAAQLLRTVNHRNKTALTADIAAIESAILLIGVVPFLDRFARHATVESVMLPALQQEYSQLLKWVFQARVQRKLAHELATQRYDSKVDVVQIAALLQPLQQILPLLARAPAIGIAGTGINVSQLLQAWQYPVAVTELLGIMAEPTPRYALHKALLAAVELLEQGWWQPQLHSHLQTMALILGQEVGDVWRTLTKYLLRLTRQLGEQGPFFSPARWLVMQPGDWPVPVVKKAASAVAEPEEVEKDILVERMQALHLAGIQGAPTNQVMSLTIKAIADGLGMQRIVFALFMAGENTLRSRYVQGRDTDALRKMVISLQEMHLFTRLLQKPSSIWLNAGNAAQYRPLLPSEFREQVLADGFCAMSIFVADKPLGILYADPGSTGQVSDYQYQHFKQISTLTSRALAHNARHHK</sequence>